<name>A0A9W4DM70_9ACTN</name>
<dbReference type="Proteomes" id="UP001152519">
    <property type="component" value="Unassembled WGS sequence"/>
</dbReference>
<evidence type="ECO:0000313" key="2">
    <source>
        <dbReference type="EMBL" id="CAG6392724.1"/>
    </source>
</evidence>
<evidence type="ECO:0000313" key="3">
    <source>
        <dbReference type="Proteomes" id="UP001152519"/>
    </source>
</evidence>
<accession>A0A9W4DM70</accession>
<feature type="compositionally biased region" description="Basic and acidic residues" evidence="1">
    <location>
        <begin position="23"/>
        <end position="83"/>
    </location>
</feature>
<evidence type="ECO:0000256" key="1">
    <source>
        <dbReference type="SAM" id="MobiDB-lite"/>
    </source>
</evidence>
<gene>
    <name evidence="2" type="ORF">SCOCK_180101</name>
</gene>
<feature type="compositionally biased region" description="Basic residues" evidence="1">
    <location>
        <begin position="1"/>
        <end position="22"/>
    </location>
</feature>
<feature type="region of interest" description="Disordered" evidence="1">
    <location>
        <begin position="1"/>
        <end position="121"/>
    </location>
</feature>
<sequence>MDPGRHLPRPGRVPRLHRPRLARHPDPELQQDPGHRGPHQLDHRDPYRRGQPGRDRPQPDRPARRVRTRPERALHGRGREGHHQLPGQHVLLRGRPGARRAGRAGERERVQLALTSGAERP</sequence>
<organism evidence="2 3">
    <name type="scientific">Actinacidiphila cocklensis</name>
    <dbReference type="NCBI Taxonomy" id="887465"/>
    <lineage>
        <taxon>Bacteria</taxon>
        <taxon>Bacillati</taxon>
        <taxon>Actinomycetota</taxon>
        <taxon>Actinomycetes</taxon>
        <taxon>Kitasatosporales</taxon>
        <taxon>Streptomycetaceae</taxon>
        <taxon>Actinacidiphila</taxon>
    </lineage>
</organism>
<dbReference type="EMBL" id="CAJSLV010000046">
    <property type="protein sequence ID" value="CAG6392724.1"/>
    <property type="molecule type" value="Genomic_DNA"/>
</dbReference>
<reference evidence="2" key="1">
    <citation type="submission" date="2021-05" db="EMBL/GenBank/DDBJ databases">
        <authorList>
            <person name="Arsene-Ploetze F."/>
        </authorList>
    </citation>
    <scope>NUCLEOTIDE SEQUENCE</scope>
    <source>
        <strain evidence="2">DSM 42138</strain>
    </source>
</reference>
<comment type="caution">
    <text evidence="2">The sequence shown here is derived from an EMBL/GenBank/DDBJ whole genome shotgun (WGS) entry which is preliminary data.</text>
</comment>
<keyword evidence="3" id="KW-1185">Reference proteome</keyword>
<dbReference type="AlphaFoldDB" id="A0A9W4DM70"/>
<proteinExistence type="predicted"/>
<protein>
    <submittedName>
        <fullName evidence="2">Uncharacterized protein</fullName>
    </submittedName>
</protein>